<organism evidence="1 2">
    <name type="scientific">Corynebacterium pollutisoli</name>
    <dbReference type="NCBI Taxonomy" id="1610489"/>
    <lineage>
        <taxon>Bacteria</taxon>
        <taxon>Bacillati</taxon>
        <taxon>Actinomycetota</taxon>
        <taxon>Actinomycetes</taxon>
        <taxon>Mycobacteriales</taxon>
        <taxon>Corynebacteriaceae</taxon>
        <taxon>Corynebacterium</taxon>
    </lineage>
</organism>
<sequence length="304" mass="32749">MSNNGAGHAGQVVDLAAVRAQRQRQARTVILQASNVRADAEVHRHIGLNDSLHLADLHEILGTSFGFCESPGATPWHFSTADDREERLDAADPIHEHLAGEGDRISYHFGLWDVTITAVESYPRDAGTPRALCVGGSGAFGDREFDLADINAALTGTATIRTVLEATNPEVRDIITRSGIFDFVPLLQALDLTREPDLARGTAELLRGLPVEKQPPARDAFWSVALALACMGDEALGNHILETTMAALGWEDDDGTPLTGVRVRELCVESLTLLADVGGYGEHARSPVDRLDIYRCLLGRGAAE</sequence>
<evidence type="ECO:0000313" key="2">
    <source>
        <dbReference type="Proteomes" id="UP000193309"/>
    </source>
</evidence>
<accession>A0A1X7IMA9</accession>
<evidence type="ECO:0000313" key="1">
    <source>
        <dbReference type="EMBL" id="SMG16113.1"/>
    </source>
</evidence>
<dbReference type="SUPFAM" id="SSF159941">
    <property type="entry name" value="MM3350-like"/>
    <property type="match status" value="1"/>
</dbReference>
<name>A0A1X7IMA9_9CORY</name>
<protein>
    <submittedName>
        <fullName evidence="1">Uncharacterized protein</fullName>
    </submittedName>
</protein>
<dbReference type="OrthoDB" id="4426135at2"/>
<dbReference type="EMBL" id="FXAR01000002">
    <property type="protein sequence ID" value="SMG16113.1"/>
    <property type="molecule type" value="Genomic_DNA"/>
</dbReference>
<reference evidence="2" key="1">
    <citation type="submission" date="2017-04" db="EMBL/GenBank/DDBJ databases">
        <authorList>
            <person name="Varghese N."/>
            <person name="Submissions S."/>
        </authorList>
    </citation>
    <scope>NUCLEOTIDE SEQUENCE [LARGE SCALE GENOMIC DNA]</scope>
    <source>
        <strain evidence="2">VDS</strain>
    </source>
</reference>
<keyword evidence="2" id="KW-1185">Reference proteome</keyword>
<dbReference type="Proteomes" id="UP000193309">
    <property type="component" value="Unassembled WGS sequence"/>
</dbReference>
<dbReference type="AlphaFoldDB" id="A0A1X7IMA9"/>
<dbReference type="InterPro" id="IPR024047">
    <property type="entry name" value="MM3350-like_sf"/>
</dbReference>
<dbReference type="Gene3D" id="3.10.290.30">
    <property type="entry name" value="MM3350-like"/>
    <property type="match status" value="1"/>
</dbReference>
<proteinExistence type="predicted"/>
<dbReference type="STRING" id="1610489.SAMN06295981_0800"/>
<dbReference type="RefSeq" id="WP_085548951.1">
    <property type="nucleotide sequence ID" value="NZ_FXAR01000002.1"/>
</dbReference>
<gene>
    <name evidence="1" type="ORF">SAMN06295981_0800</name>
</gene>